<dbReference type="AlphaFoldDB" id="A0A401SWE9"/>
<keyword evidence="1 2" id="KW-0728">SH3 domain</keyword>
<dbReference type="OMA" id="KLHVTQQ"/>
<dbReference type="InterPro" id="IPR001452">
    <property type="entry name" value="SH3_domain"/>
</dbReference>
<dbReference type="PROSITE" id="PS51745">
    <property type="entry name" value="PB1"/>
    <property type="match status" value="1"/>
</dbReference>
<reference evidence="7 8" key="1">
    <citation type="journal article" date="2018" name="Nat. Ecol. Evol.">
        <title>Shark genomes provide insights into elasmobranch evolution and the origin of vertebrates.</title>
        <authorList>
            <person name="Hara Y"/>
            <person name="Yamaguchi K"/>
            <person name="Onimaru K"/>
            <person name="Kadota M"/>
            <person name="Koyanagi M"/>
            <person name="Keeley SD"/>
            <person name="Tatsumi K"/>
            <person name="Tanaka K"/>
            <person name="Motone F"/>
            <person name="Kageyama Y"/>
            <person name="Nozu R"/>
            <person name="Adachi N"/>
            <person name="Nishimura O"/>
            <person name="Nakagawa R"/>
            <person name="Tanegashima C"/>
            <person name="Kiyatake I"/>
            <person name="Matsumoto R"/>
            <person name="Murakumo K"/>
            <person name="Nishida K"/>
            <person name="Terakita A"/>
            <person name="Kuratani S"/>
            <person name="Sato K"/>
            <person name="Hyodo S Kuraku.S."/>
        </authorList>
    </citation>
    <scope>NUCLEOTIDE SEQUENCE [LARGE SCALE GENOMIC DNA]</scope>
</reference>
<dbReference type="PANTHER" id="PTHR15706:SF20">
    <property type="entry name" value="NEUTROPHIL CYTOSOL FACTOR 4"/>
    <property type="match status" value="1"/>
</dbReference>
<dbReference type="EMBL" id="BEZZ01000626">
    <property type="protein sequence ID" value="GCC34724.1"/>
    <property type="molecule type" value="Genomic_DNA"/>
</dbReference>
<proteinExistence type="predicted"/>
<dbReference type="SUPFAM" id="SSF54277">
    <property type="entry name" value="CAD &amp; PB1 domains"/>
    <property type="match status" value="1"/>
</dbReference>
<dbReference type="GO" id="GO:0005737">
    <property type="term" value="C:cytoplasm"/>
    <property type="evidence" value="ECO:0007669"/>
    <property type="project" value="TreeGrafter"/>
</dbReference>
<dbReference type="InterPro" id="IPR000919">
    <property type="entry name" value="p40phox"/>
</dbReference>
<name>A0A401SWE9_CHIPU</name>
<dbReference type="GO" id="GO:0042554">
    <property type="term" value="P:superoxide anion generation"/>
    <property type="evidence" value="ECO:0007669"/>
    <property type="project" value="TreeGrafter"/>
</dbReference>
<evidence type="ECO:0000256" key="3">
    <source>
        <dbReference type="SAM" id="MobiDB-lite"/>
    </source>
</evidence>
<dbReference type="Pfam" id="PF00018">
    <property type="entry name" value="SH3_1"/>
    <property type="match status" value="1"/>
</dbReference>
<dbReference type="InterPro" id="IPR000270">
    <property type="entry name" value="PB1_dom"/>
</dbReference>
<dbReference type="OrthoDB" id="10255964at2759"/>
<dbReference type="SUPFAM" id="SSF50044">
    <property type="entry name" value="SH3-domain"/>
    <property type="match status" value="1"/>
</dbReference>
<dbReference type="GO" id="GO:0035091">
    <property type="term" value="F:phosphatidylinositol binding"/>
    <property type="evidence" value="ECO:0007669"/>
    <property type="project" value="InterPro"/>
</dbReference>
<sequence>MQRQLREESDYDQLPDDVPISAHIADAEHSKGFSSHIVYTIQVKQKGGGKYFIFRRYKQFHTLQAKLQEKFSLDNSHICDLPPLPGKIFIGNRQEIAEKRIPVLNTYMKKLLALPTRILLDEDLRLFFHQTAEDADRIPRSLRRLRPSTRKIKTQTEKEEVGEKSEAPQAEALYDFTGNSDLELTFKTGDIIYLLKRVNNDWLEGMLNSYTGIFPQCFVRIIKDLSEGTDSKRRLTDAHKFRCIYHDIQCSKIRDVTVKDGVPVQPDYTDLLSLMRAEFGNKAIALNYRDLEGDMVRIVDDMDVELMVLEAKDHSWIRKPDSAPWVLHVTRKDDLSVYNTNP</sequence>
<dbReference type="Proteomes" id="UP000287033">
    <property type="component" value="Unassembled WGS sequence"/>
</dbReference>
<evidence type="ECO:0000256" key="1">
    <source>
        <dbReference type="ARBA" id="ARBA00022443"/>
    </source>
</evidence>
<evidence type="ECO:0000313" key="8">
    <source>
        <dbReference type="Proteomes" id="UP000287033"/>
    </source>
</evidence>
<dbReference type="InterPro" id="IPR036871">
    <property type="entry name" value="PX_dom_sf"/>
</dbReference>
<dbReference type="InterPro" id="IPR001683">
    <property type="entry name" value="PX_dom"/>
</dbReference>
<comment type="caution">
    <text evidence="7">The sequence shown here is derived from an EMBL/GenBank/DDBJ whole genome shotgun (WGS) entry which is preliminary data.</text>
</comment>
<feature type="compositionally biased region" description="Basic and acidic residues" evidence="3">
    <location>
        <begin position="154"/>
        <end position="166"/>
    </location>
</feature>
<dbReference type="InterPro" id="IPR036028">
    <property type="entry name" value="SH3-like_dom_sf"/>
</dbReference>
<keyword evidence="8" id="KW-1185">Reference proteome</keyword>
<feature type="domain" description="SH3" evidence="4">
    <location>
        <begin position="165"/>
        <end position="224"/>
    </location>
</feature>
<dbReference type="FunFam" id="2.30.30.40:FF:000149">
    <property type="entry name" value="neutrophil cytosol factor 4"/>
    <property type="match status" value="1"/>
</dbReference>
<protein>
    <recommendedName>
        <fullName evidence="9">Neutrophil cytosolic factor 4</fullName>
    </recommendedName>
</protein>
<dbReference type="SMART" id="SM00312">
    <property type="entry name" value="PX"/>
    <property type="match status" value="1"/>
</dbReference>
<dbReference type="Gene3D" id="2.30.30.40">
    <property type="entry name" value="SH3 Domains"/>
    <property type="match status" value="1"/>
</dbReference>
<dbReference type="STRING" id="137246.A0A401SWE9"/>
<dbReference type="PANTHER" id="PTHR15706">
    <property type="entry name" value="SH3 MULTIPLE DOMAIN"/>
    <property type="match status" value="1"/>
</dbReference>
<evidence type="ECO:0008006" key="9">
    <source>
        <dbReference type="Google" id="ProtNLM"/>
    </source>
</evidence>
<evidence type="ECO:0000313" key="7">
    <source>
        <dbReference type="EMBL" id="GCC34724.1"/>
    </source>
</evidence>
<evidence type="ECO:0000259" key="4">
    <source>
        <dbReference type="PROSITE" id="PS50002"/>
    </source>
</evidence>
<dbReference type="PROSITE" id="PS50195">
    <property type="entry name" value="PX"/>
    <property type="match status" value="1"/>
</dbReference>
<dbReference type="InterPro" id="IPR051228">
    <property type="entry name" value="NADPH_Oxidase/PX-Domain"/>
</dbReference>
<feature type="domain" description="PX" evidence="5">
    <location>
        <begin position="17"/>
        <end position="135"/>
    </location>
</feature>
<dbReference type="Gene3D" id="3.30.1520.10">
    <property type="entry name" value="Phox-like domain"/>
    <property type="match status" value="1"/>
</dbReference>
<dbReference type="Gene3D" id="3.10.20.90">
    <property type="entry name" value="Phosphatidylinositol 3-kinase Catalytic Subunit, Chain A, domain 1"/>
    <property type="match status" value="1"/>
</dbReference>
<dbReference type="SMART" id="SM00326">
    <property type="entry name" value="SH3"/>
    <property type="match status" value="1"/>
</dbReference>
<dbReference type="SUPFAM" id="SSF64268">
    <property type="entry name" value="PX domain"/>
    <property type="match status" value="1"/>
</dbReference>
<gene>
    <name evidence="7" type="ORF">chiPu_0013199</name>
</gene>
<accession>A0A401SWE9</accession>
<evidence type="ECO:0000259" key="5">
    <source>
        <dbReference type="PROSITE" id="PS50195"/>
    </source>
</evidence>
<dbReference type="PRINTS" id="PR00497">
    <property type="entry name" value="P40PHOX"/>
</dbReference>
<dbReference type="InterPro" id="IPR053793">
    <property type="entry name" value="PB1-like"/>
</dbReference>
<dbReference type="GO" id="GO:0006909">
    <property type="term" value="P:phagocytosis"/>
    <property type="evidence" value="ECO:0007669"/>
    <property type="project" value="InterPro"/>
</dbReference>
<feature type="region of interest" description="Disordered" evidence="3">
    <location>
        <begin position="147"/>
        <end position="166"/>
    </location>
</feature>
<dbReference type="FunFam" id="3.30.1520.10:FF:000024">
    <property type="entry name" value="Neutrophil cytosol factor 4"/>
    <property type="match status" value="1"/>
</dbReference>
<evidence type="ECO:0000256" key="2">
    <source>
        <dbReference type="PROSITE-ProRule" id="PRU00192"/>
    </source>
</evidence>
<evidence type="ECO:0000259" key="6">
    <source>
        <dbReference type="PROSITE" id="PS51745"/>
    </source>
</evidence>
<dbReference type="GO" id="GO:0045730">
    <property type="term" value="P:respiratory burst"/>
    <property type="evidence" value="ECO:0007669"/>
    <property type="project" value="InterPro"/>
</dbReference>
<dbReference type="GO" id="GO:0043020">
    <property type="term" value="C:NADPH oxidase complex"/>
    <property type="evidence" value="ECO:0007669"/>
    <property type="project" value="InterPro"/>
</dbReference>
<dbReference type="GO" id="GO:0016176">
    <property type="term" value="F:superoxide-generating NADPH oxidase activator activity"/>
    <property type="evidence" value="ECO:0007669"/>
    <property type="project" value="InterPro"/>
</dbReference>
<feature type="domain" description="PB1" evidence="6">
    <location>
        <begin position="238"/>
        <end position="332"/>
    </location>
</feature>
<dbReference type="Pfam" id="PF00787">
    <property type="entry name" value="PX"/>
    <property type="match status" value="1"/>
</dbReference>
<dbReference type="PROSITE" id="PS50002">
    <property type="entry name" value="SH3"/>
    <property type="match status" value="1"/>
</dbReference>
<organism evidence="7 8">
    <name type="scientific">Chiloscyllium punctatum</name>
    <name type="common">Brownbanded bambooshark</name>
    <name type="synonym">Hemiscyllium punctatum</name>
    <dbReference type="NCBI Taxonomy" id="137246"/>
    <lineage>
        <taxon>Eukaryota</taxon>
        <taxon>Metazoa</taxon>
        <taxon>Chordata</taxon>
        <taxon>Craniata</taxon>
        <taxon>Vertebrata</taxon>
        <taxon>Chondrichthyes</taxon>
        <taxon>Elasmobranchii</taxon>
        <taxon>Galeomorphii</taxon>
        <taxon>Galeoidea</taxon>
        <taxon>Orectolobiformes</taxon>
        <taxon>Hemiscylliidae</taxon>
        <taxon>Chiloscyllium</taxon>
    </lineage>
</organism>
<dbReference type="Pfam" id="PF00564">
    <property type="entry name" value="PB1"/>
    <property type="match status" value="1"/>
</dbReference>